<sequence>MFIIDVVVILKLKLNTNGTADLLSLMTHNDVFNYCETWAGRKDIYTCCHNTLSISREFTAPCNCRAKLCFTTNAFQQTHYQCCHIEFANFNHMSAYGYWLFSH</sequence>
<organism evidence="1 2">
    <name type="scientific">Bugula neritina</name>
    <name type="common">Brown bryozoan</name>
    <name type="synonym">Sertularia neritina</name>
    <dbReference type="NCBI Taxonomy" id="10212"/>
    <lineage>
        <taxon>Eukaryota</taxon>
        <taxon>Metazoa</taxon>
        <taxon>Spiralia</taxon>
        <taxon>Lophotrochozoa</taxon>
        <taxon>Bryozoa</taxon>
        <taxon>Gymnolaemata</taxon>
        <taxon>Cheilostomatida</taxon>
        <taxon>Flustrina</taxon>
        <taxon>Buguloidea</taxon>
        <taxon>Bugulidae</taxon>
        <taxon>Bugula</taxon>
    </lineage>
</organism>
<evidence type="ECO:0000313" key="2">
    <source>
        <dbReference type="Proteomes" id="UP000593567"/>
    </source>
</evidence>
<protein>
    <submittedName>
        <fullName evidence="1">Uncharacterized protein</fullName>
    </submittedName>
</protein>
<proteinExistence type="predicted"/>
<accession>A0A7J7JHX2</accession>
<gene>
    <name evidence="1" type="ORF">EB796_015918</name>
</gene>
<dbReference type="AlphaFoldDB" id="A0A7J7JHX2"/>
<dbReference type="Proteomes" id="UP000593567">
    <property type="component" value="Unassembled WGS sequence"/>
</dbReference>
<dbReference type="EMBL" id="VXIV02002437">
    <property type="protein sequence ID" value="KAF6025667.1"/>
    <property type="molecule type" value="Genomic_DNA"/>
</dbReference>
<comment type="caution">
    <text evidence="1">The sequence shown here is derived from an EMBL/GenBank/DDBJ whole genome shotgun (WGS) entry which is preliminary data.</text>
</comment>
<keyword evidence="2" id="KW-1185">Reference proteome</keyword>
<name>A0A7J7JHX2_BUGNE</name>
<reference evidence="1" key="1">
    <citation type="submission" date="2020-06" db="EMBL/GenBank/DDBJ databases">
        <title>Draft genome of Bugula neritina, a colonial animal packing powerful symbionts and potential medicines.</title>
        <authorList>
            <person name="Rayko M."/>
        </authorList>
    </citation>
    <scope>NUCLEOTIDE SEQUENCE [LARGE SCALE GENOMIC DNA]</scope>
    <source>
        <strain evidence="1">Kwan_BN1</strain>
    </source>
</reference>
<evidence type="ECO:0000313" key="1">
    <source>
        <dbReference type="EMBL" id="KAF6025667.1"/>
    </source>
</evidence>